<dbReference type="InterPro" id="IPR036866">
    <property type="entry name" value="RibonucZ/Hydroxyglut_hydro"/>
</dbReference>
<keyword evidence="3" id="KW-1185">Reference proteome</keyword>
<evidence type="ECO:0000259" key="1">
    <source>
        <dbReference type="SMART" id="SM00849"/>
    </source>
</evidence>
<evidence type="ECO:0000313" key="3">
    <source>
        <dbReference type="Proteomes" id="UP001216907"/>
    </source>
</evidence>
<dbReference type="EMBL" id="JARRAG010000001">
    <property type="protein sequence ID" value="MDG3003035.1"/>
    <property type="molecule type" value="Genomic_DNA"/>
</dbReference>
<dbReference type="SMART" id="SM00849">
    <property type="entry name" value="Lactamase_B"/>
    <property type="match status" value="1"/>
</dbReference>
<accession>A0ABT6F635</accession>
<dbReference type="SUPFAM" id="SSF56281">
    <property type="entry name" value="Metallo-hydrolase/oxidoreductase"/>
    <property type="match status" value="1"/>
</dbReference>
<organism evidence="2 3">
    <name type="scientific">Paludisphaera mucosa</name>
    <dbReference type="NCBI Taxonomy" id="3030827"/>
    <lineage>
        <taxon>Bacteria</taxon>
        <taxon>Pseudomonadati</taxon>
        <taxon>Planctomycetota</taxon>
        <taxon>Planctomycetia</taxon>
        <taxon>Isosphaerales</taxon>
        <taxon>Isosphaeraceae</taxon>
        <taxon>Paludisphaera</taxon>
    </lineage>
</organism>
<evidence type="ECO:0000313" key="2">
    <source>
        <dbReference type="EMBL" id="MDG3003035.1"/>
    </source>
</evidence>
<dbReference type="RefSeq" id="WP_277859393.1">
    <property type="nucleotide sequence ID" value="NZ_JARRAG010000001.1"/>
</dbReference>
<dbReference type="Pfam" id="PF00753">
    <property type="entry name" value="Lactamase_B"/>
    <property type="match status" value="1"/>
</dbReference>
<dbReference type="PANTHER" id="PTHR23131">
    <property type="entry name" value="ENDORIBONUCLEASE LACTB2"/>
    <property type="match status" value="1"/>
</dbReference>
<proteinExistence type="predicted"/>
<dbReference type="InterPro" id="IPR001279">
    <property type="entry name" value="Metallo-B-lactamas"/>
</dbReference>
<dbReference type="Proteomes" id="UP001216907">
    <property type="component" value="Unassembled WGS sequence"/>
</dbReference>
<comment type="caution">
    <text evidence="2">The sequence shown here is derived from an EMBL/GenBank/DDBJ whole genome shotgun (WGS) entry which is preliminary data.</text>
</comment>
<dbReference type="Gene3D" id="3.60.15.10">
    <property type="entry name" value="Ribonuclease Z/Hydroxyacylglutathione hydrolase-like"/>
    <property type="match status" value="1"/>
</dbReference>
<reference evidence="2 3" key="1">
    <citation type="submission" date="2023-03" db="EMBL/GenBank/DDBJ databases">
        <title>Paludisphaera mucosa sp. nov. a novel planctomycete from northern fen.</title>
        <authorList>
            <person name="Ivanova A."/>
        </authorList>
    </citation>
    <scope>NUCLEOTIDE SEQUENCE [LARGE SCALE GENOMIC DNA]</scope>
    <source>
        <strain evidence="2 3">Pla2</strain>
    </source>
</reference>
<sequence>MPERRYLFPNVIEMNYQARRRMGVNVYLIDGGDEYVLIDVGFLEDTVDVLQLIRELGYSFSACKMILATHADVDHTQGLARARDVLRCPIAAHPRSVAAIESGDELFTFARIDAQGISIPMPKCKVDVEIDEGSKIQVGDRTLEVWSTPGHAAGQLAFRLDDLLFSGDNIFRDGCVGAIDAHHGSNIPDYIASLKRIRDSHAEFLLPSHGPIFRKDEALLNATIARLEGYSHMSDFGTCAVDWPLMDAWEDELSRPNIEF</sequence>
<dbReference type="InterPro" id="IPR050662">
    <property type="entry name" value="Sec-metab_biosynth-thioest"/>
</dbReference>
<feature type="domain" description="Metallo-beta-lactamase" evidence="1">
    <location>
        <begin position="23"/>
        <end position="209"/>
    </location>
</feature>
<gene>
    <name evidence="2" type="ORF">PZE19_04590</name>
</gene>
<protein>
    <submittedName>
        <fullName evidence="2">MBL fold metallo-hydrolase</fullName>
    </submittedName>
</protein>
<name>A0ABT6F635_9BACT</name>
<dbReference type="PANTHER" id="PTHR23131:SF0">
    <property type="entry name" value="ENDORIBONUCLEASE LACTB2"/>
    <property type="match status" value="1"/>
</dbReference>